<keyword evidence="8 12" id="KW-0067">ATP-binding</keyword>
<reference evidence="16" key="1">
    <citation type="submission" date="2022-08" db="EMBL/GenBank/DDBJ databases">
        <authorList>
            <person name="Marques A."/>
        </authorList>
    </citation>
    <scope>NUCLEOTIDE SEQUENCE</scope>
    <source>
        <strain evidence="16">RhyPub2mFocal</strain>
        <tissue evidence="16">Leaves</tissue>
    </source>
</reference>
<feature type="compositionally biased region" description="Polar residues" evidence="13">
    <location>
        <begin position="717"/>
        <end position="740"/>
    </location>
</feature>
<dbReference type="PROSITE" id="PS00107">
    <property type="entry name" value="PROTEIN_KINASE_ATP"/>
    <property type="match status" value="1"/>
</dbReference>
<evidence type="ECO:0000256" key="3">
    <source>
        <dbReference type="ARBA" id="ARBA00022614"/>
    </source>
</evidence>
<dbReference type="SUPFAM" id="SSF52058">
    <property type="entry name" value="L domain-like"/>
    <property type="match status" value="1"/>
</dbReference>
<evidence type="ECO:0000256" key="14">
    <source>
        <dbReference type="SAM" id="Phobius"/>
    </source>
</evidence>
<dbReference type="Pfam" id="PF00560">
    <property type="entry name" value="LRR_1"/>
    <property type="match status" value="3"/>
</dbReference>
<dbReference type="InterPro" id="IPR001611">
    <property type="entry name" value="Leu-rich_rpt"/>
</dbReference>
<dbReference type="Gene3D" id="3.80.10.10">
    <property type="entry name" value="Ribonuclease Inhibitor"/>
    <property type="match status" value="2"/>
</dbReference>
<feature type="domain" description="Protein kinase" evidence="15">
    <location>
        <begin position="428"/>
        <end position="716"/>
    </location>
</feature>
<dbReference type="PRINTS" id="PR00019">
    <property type="entry name" value="LEURICHRPT"/>
</dbReference>
<comment type="caution">
    <text evidence="16">The sequence shown here is derived from an EMBL/GenBank/DDBJ whole genome shotgun (WGS) entry which is preliminary data.</text>
</comment>
<dbReference type="FunFam" id="1.10.510.10:FF:000095">
    <property type="entry name" value="protein STRUBBELIG-RECEPTOR FAMILY 8"/>
    <property type="match status" value="1"/>
</dbReference>
<dbReference type="FunFam" id="3.30.200.20:FF:000307">
    <property type="entry name" value="pollen receptor-like kinase 1"/>
    <property type="match status" value="1"/>
</dbReference>
<dbReference type="InterPro" id="IPR000719">
    <property type="entry name" value="Prot_kinase_dom"/>
</dbReference>
<feature type="binding site" evidence="12">
    <location>
        <position position="466"/>
    </location>
    <ligand>
        <name>ATP</name>
        <dbReference type="ChEBI" id="CHEBI:30616"/>
    </ligand>
</feature>
<comment type="subcellular location">
    <subcellularLocation>
        <location evidence="1">Cell membrane</location>
        <topology evidence="1">Single-pass membrane protein</topology>
    </subcellularLocation>
</comment>
<evidence type="ECO:0000256" key="9">
    <source>
        <dbReference type="ARBA" id="ARBA00022989"/>
    </source>
</evidence>
<keyword evidence="9 14" id="KW-1133">Transmembrane helix</keyword>
<evidence type="ECO:0000256" key="8">
    <source>
        <dbReference type="ARBA" id="ARBA00022840"/>
    </source>
</evidence>
<keyword evidence="3" id="KW-0433">Leucine-rich repeat</keyword>
<dbReference type="PANTHER" id="PTHR48007:SF9">
    <property type="entry name" value="PROTEIN KINASE DOMAIN-CONTAINING PROTEIN"/>
    <property type="match status" value="1"/>
</dbReference>
<accession>A0AAV8FQD9</accession>
<keyword evidence="5" id="KW-0732">Signal</keyword>
<evidence type="ECO:0000256" key="1">
    <source>
        <dbReference type="ARBA" id="ARBA00004162"/>
    </source>
</evidence>
<name>A0AAV8FQD9_9POAL</name>
<dbReference type="PROSITE" id="PS50011">
    <property type="entry name" value="PROTEIN_KINASE_DOM"/>
    <property type="match status" value="1"/>
</dbReference>
<keyword evidence="4 14" id="KW-0812">Transmembrane</keyword>
<feature type="region of interest" description="Disordered" evidence="13">
    <location>
        <begin position="704"/>
        <end position="740"/>
    </location>
</feature>
<keyword evidence="2" id="KW-1003">Cell membrane</keyword>
<dbReference type="GO" id="GO:0004672">
    <property type="term" value="F:protein kinase activity"/>
    <property type="evidence" value="ECO:0007669"/>
    <property type="project" value="InterPro"/>
</dbReference>
<evidence type="ECO:0000256" key="6">
    <source>
        <dbReference type="ARBA" id="ARBA00022737"/>
    </source>
</evidence>
<protein>
    <submittedName>
        <fullName evidence="16">Leucine-rich repeat protein kinase family protein</fullName>
    </submittedName>
</protein>
<keyword evidence="11" id="KW-0325">Glycoprotein</keyword>
<proteinExistence type="predicted"/>
<dbReference type="InterPro" id="IPR011009">
    <property type="entry name" value="Kinase-like_dom_sf"/>
</dbReference>
<dbReference type="InterPro" id="IPR013210">
    <property type="entry name" value="LRR_N_plant-typ"/>
</dbReference>
<dbReference type="CDD" id="cd14066">
    <property type="entry name" value="STKc_IRAK"/>
    <property type="match status" value="1"/>
</dbReference>
<evidence type="ECO:0000256" key="11">
    <source>
        <dbReference type="ARBA" id="ARBA00023180"/>
    </source>
</evidence>
<dbReference type="EMBL" id="JAMFTS010000002">
    <property type="protein sequence ID" value="KAJ4794335.1"/>
    <property type="molecule type" value="Genomic_DNA"/>
</dbReference>
<evidence type="ECO:0000256" key="13">
    <source>
        <dbReference type="SAM" id="MobiDB-lite"/>
    </source>
</evidence>
<dbReference type="InterPro" id="IPR046959">
    <property type="entry name" value="PRK1-6/SRF4-like"/>
</dbReference>
<dbReference type="Pfam" id="PF00069">
    <property type="entry name" value="Pkinase"/>
    <property type="match status" value="1"/>
</dbReference>
<organism evidence="16 17">
    <name type="scientific">Rhynchospora pubera</name>
    <dbReference type="NCBI Taxonomy" id="906938"/>
    <lineage>
        <taxon>Eukaryota</taxon>
        <taxon>Viridiplantae</taxon>
        <taxon>Streptophyta</taxon>
        <taxon>Embryophyta</taxon>
        <taxon>Tracheophyta</taxon>
        <taxon>Spermatophyta</taxon>
        <taxon>Magnoliopsida</taxon>
        <taxon>Liliopsida</taxon>
        <taxon>Poales</taxon>
        <taxon>Cyperaceae</taxon>
        <taxon>Cyperoideae</taxon>
        <taxon>Rhynchosporeae</taxon>
        <taxon>Rhynchospora</taxon>
    </lineage>
</organism>
<dbReference type="InterPro" id="IPR017441">
    <property type="entry name" value="Protein_kinase_ATP_BS"/>
</dbReference>
<evidence type="ECO:0000256" key="10">
    <source>
        <dbReference type="ARBA" id="ARBA00023136"/>
    </source>
</evidence>
<dbReference type="Proteomes" id="UP001140206">
    <property type="component" value="Chromosome 2"/>
</dbReference>
<sequence length="740" mass="79599">MPHQHSTQQQSTSGVRKPTTTPTILVLCTNKQHHNRNTEHTLLVRPSFLSAQVSLSFSLAGEMAVAKAYCLFLLLTTFLLSFTSASLNADLSALLDFRSASDPFGSLWTWNRSDPSPCATWLGVTCSAGRVTRLVLEDLKLSGAGALSALSRLDGIRVISLKSNQLSGLIPDFSPLTGLKLLFLSYNNLSGPIPPTISSLHRLYRLDLSHNNLSGSVPASLNQLTRLLTLWLDSNQLTGSISGLSLPRLQDLNLSSNLLTGSVPPSLATFSISSFSNNPALCGAPLLPCRDVVSDPSRPSTPNITANAAAPVPPAAAVVTSSPSSKPEVAPPQHTERMSRGAVLAIVAGDFAVLVLVSCLLFCYFWRKFASRKHTSRLHEGEKIVYSSSPYGTAGIAAAGGGFERGKIVFLDTGEPGGKKFELEDLLRASAEMLGKGGYGTAYKAVLDDGNVVAVKRLRDIHVAGKREFEHHMEMLGRMRHQNLVPLTAYYYARDEKLLVYDFMPNGSLFSLLHGNRGPGRTPLDWSTRVRIAAGAAHGLAHIHHASRSPRLAHGNVKTTNILIDKNGEPRLADYGLALLGPSIGVATRSVGYRPPEAPPAESRRPWATQKGDVYSFGVVLLELLTGKPASDCGAVDLPRWVQSVVREEWTAEVFDLELMRYKGIEEEMVALLQLAISCTAASPDQRPKMSQVVKMIDEIRVSSGGGEISPSHDSFDSISDSPSVLSEDASASTVGVANQ</sequence>
<evidence type="ECO:0000256" key="12">
    <source>
        <dbReference type="PROSITE-ProRule" id="PRU10141"/>
    </source>
</evidence>
<evidence type="ECO:0000256" key="7">
    <source>
        <dbReference type="ARBA" id="ARBA00022741"/>
    </source>
</evidence>
<dbReference type="PANTHER" id="PTHR48007">
    <property type="entry name" value="LEUCINE-RICH REPEAT RECEPTOR-LIKE PROTEIN KINASE PXC1"/>
    <property type="match status" value="1"/>
</dbReference>
<keyword evidence="17" id="KW-1185">Reference proteome</keyword>
<dbReference type="Gene3D" id="1.10.510.10">
    <property type="entry name" value="Transferase(Phosphotransferase) domain 1"/>
    <property type="match status" value="1"/>
</dbReference>
<evidence type="ECO:0000256" key="4">
    <source>
        <dbReference type="ARBA" id="ARBA00022692"/>
    </source>
</evidence>
<evidence type="ECO:0000313" key="16">
    <source>
        <dbReference type="EMBL" id="KAJ4794335.1"/>
    </source>
</evidence>
<keyword evidence="16" id="KW-0808">Transferase</keyword>
<dbReference type="FunFam" id="3.80.10.10:FF:000400">
    <property type="entry name" value="Nuclear pore complex protein NUP107"/>
    <property type="match status" value="1"/>
</dbReference>
<dbReference type="GO" id="GO:0005524">
    <property type="term" value="F:ATP binding"/>
    <property type="evidence" value="ECO:0007669"/>
    <property type="project" value="UniProtKB-UniRule"/>
</dbReference>
<evidence type="ECO:0000256" key="2">
    <source>
        <dbReference type="ARBA" id="ARBA00022475"/>
    </source>
</evidence>
<dbReference type="Pfam" id="PF08263">
    <property type="entry name" value="LRRNT_2"/>
    <property type="match status" value="1"/>
</dbReference>
<dbReference type="Gene3D" id="3.30.200.20">
    <property type="entry name" value="Phosphorylase Kinase, domain 1"/>
    <property type="match status" value="1"/>
</dbReference>
<dbReference type="InterPro" id="IPR032675">
    <property type="entry name" value="LRR_dom_sf"/>
</dbReference>
<dbReference type="GO" id="GO:0005886">
    <property type="term" value="C:plasma membrane"/>
    <property type="evidence" value="ECO:0007669"/>
    <property type="project" value="UniProtKB-SubCell"/>
</dbReference>
<keyword evidence="6" id="KW-0677">Repeat</keyword>
<keyword evidence="7 12" id="KW-0547">Nucleotide-binding</keyword>
<feature type="transmembrane region" description="Helical" evidence="14">
    <location>
        <begin position="342"/>
        <end position="366"/>
    </location>
</feature>
<dbReference type="SUPFAM" id="SSF56112">
    <property type="entry name" value="Protein kinase-like (PK-like)"/>
    <property type="match status" value="1"/>
</dbReference>
<gene>
    <name evidence="16" type="ORF">LUZ62_045581</name>
</gene>
<evidence type="ECO:0000259" key="15">
    <source>
        <dbReference type="PROSITE" id="PS50011"/>
    </source>
</evidence>
<evidence type="ECO:0000313" key="17">
    <source>
        <dbReference type="Proteomes" id="UP001140206"/>
    </source>
</evidence>
<keyword evidence="16" id="KW-0418">Kinase</keyword>
<dbReference type="AlphaFoldDB" id="A0AAV8FQD9"/>
<keyword evidence="10 14" id="KW-0472">Membrane</keyword>
<evidence type="ECO:0000256" key="5">
    <source>
        <dbReference type="ARBA" id="ARBA00022729"/>
    </source>
</evidence>